<evidence type="ECO:0000313" key="2">
    <source>
        <dbReference type="EMBL" id="GAA4361405.1"/>
    </source>
</evidence>
<feature type="region of interest" description="Disordered" evidence="1">
    <location>
        <begin position="1"/>
        <end position="26"/>
    </location>
</feature>
<sequence>MKQPKKRWAWTAQQRGRCHNRHDHRITSPSPAFLRGHWHQHQARTRQALHQVLYGSDEGHITFLYQPRYGGRYDWA</sequence>
<dbReference type="EMBL" id="BAABGZ010000059">
    <property type="protein sequence ID" value="GAA4361405.1"/>
    <property type="molecule type" value="Genomic_DNA"/>
</dbReference>
<evidence type="ECO:0000256" key="1">
    <source>
        <dbReference type="SAM" id="MobiDB-lite"/>
    </source>
</evidence>
<comment type="caution">
    <text evidence="2">The sequence shown here is derived from an EMBL/GenBank/DDBJ whole genome shotgun (WGS) entry which is preliminary data.</text>
</comment>
<proteinExistence type="predicted"/>
<organism evidence="2 3">
    <name type="scientific">Hymenobacter saemangeumensis</name>
    <dbReference type="NCBI Taxonomy" id="1084522"/>
    <lineage>
        <taxon>Bacteria</taxon>
        <taxon>Pseudomonadati</taxon>
        <taxon>Bacteroidota</taxon>
        <taxon>Cytophagia</taxon>
        <taxon>Cytophagales</taxon>
        <taxon>Hymenobacteraceae</taxon>
        <taxon>Hymenobacter</taxon>
    </lineage>
</organism>
<gene>
    <name evidence="2" type="ORF">GCM10023185_28490</name>
</gene>
<dbReference type="Proteomes" id="UP001501153">
    <property type="component" value="Unassembled WGS sequence"/>
</dbReference>
<keyword evidence="3" id="KW-1185">Reference proteome</keyword>
<accession>A0ABP8IKD2</accession>
<name>A0ABP8IKD2_9BACT</name>
<reference evidence="3" key="1">
    <citation type="journal article" date="2019" name="Int. J. Syst. Evol. Microbiol.">
        <title>The Global Catalogue of Microorganisms (GCM) 10K type strain sequencing project: providing services to taxonomists for standard genome sequencing and annotation.</title>
        <authorList>
            <consortium name="The Broad Institute Genomics Platform"/>
            <consortium name="The Broad Institute Genome Sequencing Center for Infectious Disease"/>
            <person name="Wu L."/>
            <person name="Ma J."/>
        </authorList>
    </citation>
    <scope>NUCLEOTIDE SEQUENCE [LARGE SCALE GENOMIC DNA]</scope>
    <source>
        <strain evidence="3">JCM 17923</strain>
    </source>
</reference>
<evidence type="ECO:0000313" key="3">
    <source>
        <dbReference type="Proteomes" id="UP001501153"/>
    </source>
</evidence>
<protein>
    <submittedName>
        <fullName evidence="2">Uncharacterized protein</fullName>
    </submittedName>
</protein>
<dbReference type="RefSeq" id="WP_345236752.1">
    <property type="nucleotide sequence ID" value="NZ_BAABGZ010000059.1"/>
</dbReference>